<comment type="caution">
    <text evidence="4">The sequence shown here is derived from an EMBL/GenBank/DDBJ whole genome shotgun (WGS) entry which is preliminary data.</text>
</comment>
<organism evidence="4 5">
    <name type="scientific">Crossiella equi</name>
    <dbReference type="NCBI Taxonomy" id="130796"/>
    <lineage>
        <taxon>Bacteria</taxon>
        <taxon>Bacillati</taxon>
        <taxon>Actinomycetota</taxon>
        <taxon>Actinomycetes</taxon>
        <taxon>Pseudonocardiales</taxon>
        <taxon>Pseudonocardiaceae</taxon>
        <taxon>Crossiella</taxon>
    </lineage>
</organism>
<dbReference type="RefSeq" id="WP_209707047.1">
    <property type="nucleotide sequence ID" value="NZ_JAGIOO010000001.1"/>
</dbReference>
<dbReference type="SMART" id="SM00822">
    <property type="entry name" value="PKS_KR"/>
    <property type="match status" value="1"/>
</dbReference>
<keyword evidence="2" id="KW-0560">Oxidoreductase</keyword>
<dbReference type="Pfam" id="PF00106">
    <property type="entry name" value="adh_short"/>
    <property type="match status" value="1"/>
</dbReference>
<sequence>MSTYFVTGATGFLGSQLIERLLRRDSCEQIYVLVRPGSAAKLDRLAQRWPNRERVRAVSGDLTEEGLGLSEVDGRRLAAGVDHVLHLGAVYDLTAGEEHNTAVNVDGTRRVLELAERIGARWLHHVSSIAVAGEHRGVFSEQDFDLGQRFGSPYHATKFAAEQLVRGQHAVPWRIYRPAAVVGDSRTGEIDKIDGPYFFFPTFARLARLPRRLPLVGADLGATNVVPVDYVVDAIDHLAHAPLPSGRTFHLVSPRPQPITEVYNAFAEAAGAPPLAFELPESLAAPLRRLSDRGLRALSAAAPRLPGSKLLFEALGVPAEVLPHLSLPTTFDSTATRAALKGSGLHVPELRDYADVLWRHWYEHLDPDRARRPRSGGPLAGRTVLVTGASSGIGRATAVAVARHGGIPLLVARRAESLAEVRAEIEAAGGTAYCHPCDLTDGESVKALLKEVLAQHEAVDMLVNNAGRSIRRSLLASTDRLHDFERTMAINYYGPVRLVLGLLPHMSARRFGHIVNISSQGTQVGTPRFAAYLASKAALDAFTRVAGGETRADGVTFTTVHMPLVRTPMIEPTKVYRRLPAATAEQAAELVIKALTRRPTRVSLPVGTFSALSYAVAPKAVDLAMNTIFRLMPESFHPRPETPKE</sequence>
<dbReference type="Pfam" id="PF07993">
    <property type="entry name" value="NAD_binding_4"/>
    <property type="match status" value="1"/>
</dbReference>
<evidence type="ECO:0000259" key="3">
    <source>
        <dbReference type="SMART" id="SM00822"/>
    </source>
</evidence>
<name>A0ABS5ADL5_9PSEU</name>
<evidence type="ECO:0000313" key="4">
    <source>
        <dbReference type="EMBL" id="MBP2474309.1"/>
    </source>
</evidence>
<dbReference type="EMBL" id="JAGIOO010000001">
    <property type="protein sequence ID" value="MBP2474309.1"/>
    <property type="molecule type" value="Genomic_DNA"/>
</dbReference>
<protein>
    <submittedName>
        <fullName evidence="4">Thioester reductase-like protein</fullName>
    </submittedName>
</protein>
<dbReference type="PRINTS" id="PR00080">
    <property type="entry name" value="SDRFAMILY"/>
</dbReference>
<dbReference type="PRINTS" id="PR00081">
    <property type="entry name" value="GDHRDH"/>
</dbReference>
<dbReference type="InterPro" id="IPR057326">
    <property type="entry name" value="KR_dom"/>
</dbReference>
<dbReference type="Gene3D" id="3.40.50.720">
    <property type="entry name" value="NAD(P)-binding Rossmann-like Domain"/>
    <property type="match status" value="2"/>
</dbReference>
<dbReference type="CDD" id="cd05233">
    <property type="entry name" value="SDR_c"/>
    <property type="match status" value="1"/>
</dbReference>
<dbReference type="PANTHER" id="PTHR44196">
    <property type="entry name" value="DEHYDROGENASE/REDUCTASE SDR FAMILY MEMBER 7B"/>
    <property type="match status" value="1"/>
</dbReference>
<dbReference type="CDD" id="cd05263">
    <property type="entry name" value="MupV_like_SDR_e"/>
    <property type="match status" value="1"/>
</dbReference>
<dbReference type="Proteomes" id="UP001519363">
    <property type="component" value="Unassembled WGS sequence"/>
</dbReference>
<dbReference type="InterPro" id="IPR002347">
    <property type="entry name" value="SDR_fam"/>
</dbReference>
<proteinExistence type="inferred from homology"/>
<gene>
    <name evidence="4" type="ORF">JOF53_003181</name>
</gene>
<dbReference type="InterPro" id="IPR036291">
    <property type="entry name" value="NAD(P)-bd_dom_sf"/>
</dbReference>
<evidence type="ECO:0000256" key="1">
    <source>
        <dbReference type="ARBA" id="ARBA00006484"/>
    </source>
</evidence>
<dbReference type="InterPro" id="IPR057313">
    <property type="entry name" value="Maqu_2507-like"/>
</dbReference>
<accession>A0ABS5ADL5</accession>
<dbReference type="SUPFAM" id="SSF51735">
    <property type="entry name" value="NAD(P)-binding Rossmann-fold domains"/>
    <property type="match status" value="2"/>
</dbReference>
<dbReference type="NCBIfam" id="NF005539">
    <property type="entry name" value="PRK07201.1"/>
    <property type="match status" value="1"/>
</dbReference>
<evidence type="ECO:0000313" key="5">
    <source>
        <dbReference type="Proteomes" id="UP001519363"/>
    </source>
</evidence>
<dbReference type="PANTHER" id="PTHR44196:SF1">
    <property type="entry name" value="DEHYDROGENASE_REDUCTASE SDR FAMILY MEMBER 7B"/>
    <property type="match status" value="1"/>
</dbReference>
<reference evidence="4 5" key="1">
    <citation type="submission" date="2021-03" db="EMBL/GenBank/DDBJ databases">
        <title>Sequencing the genomes of 1000 actinobacteria strains.</title>
        <authorList>
            <person name="Klenk H.-P."/>
        </authorList>
    </citation>
    <scope>NUCLEOTIDE SEQUENCE [LARGE SCALE GENOMIC DNA]</scope>
    <source>
        <strain evidence="4 5">DSM 44580</strain>
    </source>
</reference>
<dbReference type="InterPro" id="IPR013120">
    <property type="entry name" value="FAR_NAD-bd"/>
</dbReference>
<evidence type="ECO:0000256" key="2">
    <source>
        <dbReference type="ARBA" id="ARBA00023002"/>
    </source>
</evidence>
<comment type="similarity">
    <text evidence="1">Belongs to the short-chain dehydrogenases/reductases (SDR) family.</text>
</comment>
<keyword evidence="5" id="KW-1185">Reference proteome</keyword>
<feature type="domain" description="Ketoreductase" evidence="3">
    <location>
        <begin position="382"/>
        <end position="568"/>
    </location>
</feature>